<evidence type="ECO:0000256" key="1">
    <source>
        <dbReference type="SAM" id="MobiDB-lite"/>
    </source>
</evidence>
<feature type="region of interest" description="Disordered" evidence="1">
    <location>
        <begin position="1"/>
        <end position="23"/>
    </location>
</feature>
<accession>A0A1A8UNQ9</accession>
<reference evidence="2" key="1">
    <citation type="submission" date="2016-05" db="EMBL/GenBank/DDBJ databases">
        <authorList>
            <person name="Lavstsen T."/>
            <person name="Jespersen J.S."/>
        </authorList>
    </citation>
    <scope>NUCLEOTIDE SEQUENCE</scope>
    <source>
        <tissue evidence="2">Brain</tissue>
    </source>
</reference>
<sequence length="120" mass="12327">RHDSCSHISPPPSPSSGSIAALPGGQHAYSSAASLLFSLFSSSPALPSISQLPGLPRSRSGPSEGPAPPGQLLQALPRDALPVCSLPASAHGHLHITQLVHEQMSRTLSTLTDDCCLDSC</sequence>
<dbReference type="EMBL" id="HAEJ01008266">
    <property type="protein sequence ID" value="SBS48723.1"/>
    <property type="molecule type" value="Transcribed_RNA"/>
</dbReference>
<dbReference type="AlphaFoldDB" id="A0A1A8UNQ9"/>
<feature type="region of interest" description="Disordered" evidence="1">
    <location>
        <begin position="50"/>
        <end position="73"/>
    </location>
</feature>
<name>A0A1A8UNQ9_NOTFU</name>
<reference evidence="2" key="2">
    <citation type="submission" date="2016-06" db="EMBL/GenBank/DDBJ databases">
        <title>The genome of a short-lived fish provides insights into sex chromosome evolution and the genetic control of aging.</title>
        <authorList>
            <person name="Reichwald K."/>
            <person name="Felder M."/>
            <person name="Petzold A."/>
            <person name="Koch P."/>
            <person name="Groth M."/>
            <person name="Platzer M."/>
        </authorList>
    </citation>
    <scope>NUCLEOTIDE SEQUENCE</scope>
    <source>
        <tissue evidence="2">Brain</tissue>
    </source>
</reference>
<organism evidence="2">
    <name type="scientific">Nothobranchius furzeri</name>
    <name type="common">Turquoise killifish</name>
    <dbReference type="NCBI Taxonomy" id="105023"/>
    <lineage>
        <taxon>Eukaryota</taxon>
        <taxon>Metazoa</taxon>
        <taxon>Chordata</taxon>
        <taxon>Craniata</taxon>
        <taxon>Vertebrata</taxon>
        <taxon>Euteleostomi</taxon>
        <taxon>Actinopterygii</taxon>
        <taxon>Neopterygii</taxon>
        <taxon>Teleostei</taxon>
        <taxon>Neoteleostei</taxon>
        <taxon>Acanthomorphata</taxon>
        <taxon>Ovalentaria</taxon>
        <taxon>Atherinomorphae</taxon>
        <taxon>Cyprinodontiformes</taxon>
        <taxon>Nothobranchiidae</taxon>
        <taxon>Nothobranchius</taxon>
    </lineage>
</organism>
<feature type="non-terminal residue" evidence="2">
    <location>
        <position position="1"/>
    </location>
</feature>
<evidence type="ECO:0000313" key="2">
    <source>
        <dbReference type="EMBL" id="SBS48723.1"/>
    </source>
</evidence>
<proteinExistence type="predicted"/>
<protein>
    <submittedName>
        <fullName evidence="2">Oligodendrocyte transcription factor 4</fullName>
    </submittedName>
</protein>
<gene>
    <name evidence="2" type="primary">OLIG4</name>
</gene>